<dbReference type="Proteomes" id="UP000594638">
    <property type="component" value="Unassembled WGS sequence"/>
</dbReference>
<dbReference type="Gramene" id="OE9A072749T1">
    <property type="protein sequence ID" value="OE9A072749C1"/>
    <property type="gene ID" value="OE9A072749"/>
</dbReference>
<accession>A0A8S0U8W4</accession>
<dbReference type="EMBL" id="CACTIH010007559">
    <property type="protein sequence ID" value="CAA3015587.1"/>
    <property type="molecule type" value="Genomic_DNA"/>
</dbReference>
<proteinExistence type="predicted"/>
<comment type="caution">
    <text evidence="1">The sequence shown here is derived from an EMBL/GenBank/DDBJ whole genome shotgun (WGS) entry which is preliminary data.</text>
</comment>
<name>A0A8S0U8W4_OLEEU</name>
<organism evidence="1 2">
    <name type="scientific">Olea europaea subsp. europaea</name>
    <dbReference type="NCBI Taxonomy" id="158383"/>
    <lineage>
        <taxon>Eukaryota</taxon>
        <taxon>Viridiplantae</taxon>
        <taxon>Streptophyta</taxon>
        <taxon>Embryophyta</taxon>
        <taxon>Tracheophyta</taxon>
        <taxon>Spermatophyta</taxon>
        <taxon>Magnoliopsida</taxon>
        <taxon>eudicotyledons</taxon>
        <taxon>Gunneridae</taxon>
        <taxon>Pentapetalae</taxon>
        <taxon>asterids</taxon>
        <taxon>lamiids</taxon>
        <taxon>Lamiales</taxon>
        <taxon>Oleaceae</taxon>
        <taxon>Oleeae</taxon>
        <taxon>Olea</taxon>
    </lineage>
</organism>
<gene>
    <name evidence="1" type="ORF">OLEA9_A072749</name>
</gene>
<reference evidence="1 2" key="1">
    <citation type="submission" date="2019-12" db="EMBL/GenBank/DDBJ databases">
        <authorList>
            <person name="Alioto T."/>
            <person name="Alioto T."/>
            <person name="Gomez Garrido J."/>
        </authorList>
    </citation>
    <scope>NUCLEOTIDE SEQUENCE [LARGE SCALE GENOMIC DNA]</scope>
</reference>
<evidence type="ECO:0000313" key="1">
    <source>
        <dbReference type="EMBL" id="CAA3015587.1"/>
    </source>
</evidence>
<sequence>MKPCARNILRTNSSYYLAVLSVLCEGKGLYSNLIFKRKYAFTNLQRNSCDCNFEVLDYHKSQHGKKLQLHEFETAGSWPEIPLPNITSGQNLKITYTKMMMQQYEEDDNKEAAVIWEIKQFHYQIEIQCEKPSHFPLPIQSHLWAPRLPIPNVEARPFNPPLSSLPIVRLPLPAVLPPQTAEDSDALRILLHYSIFILES</sequence>
<keyword evidence="2" id="KW-1185">Reference proteome</keyword>
<dbReference type="AlphaFoldDB" id="A0A8S0U8W4"/>
<protein>
    <submittedName>
        <fullName evidence="1">Uncharacterized protein</fullName>
    </submittedName>
</protein>
<evidence type="ECO:0000313" key="2">
    <source>
        <dbReference type="Proteomes" id="UP000594638"/>
    </source>
</evidence>